<dbReference type="InterPro" id="IPR054471">
    <property type="entry name" value="GPIID_WHD"/>
</dbReference>
<feature type="compositionally biased region" description="Polar residues" evidence="3">
    <location>
        <begin position="759"/>
        <end position="768"/>
    </location>
</feature>
<dbReference type="Proteomes" id="UP000310108">
    <property type="component" value="Unassembled WGS sequence"/>
</dbReference>
<keyword evidence="2" id="KW-0175">Coiled coil</keyword>
<organism evidence="5 6">
    <name type="scientific">Colletotrichum tanaceti</name>
    <dbReference type="NCBI Taxonomy" id="1306861"/>
    <lineage>
        <taxon>Eukaryota</taxon>
        <taxon>Fungi</taxon>
        <taxon>Dikarya</taxon>
        <taxon>Ascomycota</taxon>
        <taxon>Pezizomycotina</taxon>
        <taxon>Sordariomycetes</taxon>
        <taxon>Hypocreomycetidae</taxon>
        <taxon>Glomerellales</taxon>
        <taxon>Glomerellaceae</taxon>
        <taxon>Colletotrichum</taxon>
        <taxon>Colletotrichum destructivum species complex</taxon>
    </lineage>
</organism>
<comment type="caution">
    <text evidence="5">The sequence shown here is derived from an EMBL/GenBank/DDBJ whole genome shotgun (WGS) entry which is preliminary data.</text>
</comment>
<feature type="compositionally biased region" description="Polar residues" evidence="3">
    <location>
        <begin position="15"/>
        <end position="27"/>
    </location>
</feature>
<dbReference type="PANTHER" id="PTHR10039">
    <property type="entry name" value="AMELOGENIN"/>
    <property type="match status" value="1"/>
</dbReference>
<dbReference type="OrthoDB" id="7464126at2759"/>
<dbReference type="STRING" id="1306861.A0A4U6XHY8"/>
<evidence type="ECO:0000256" key="1">
    <source>
        <dbReference type="ARBA" id="ARBA00022737"/>
    </source>
</evidence>
<evidence type="ECO:0000256" key="2">
    <source>
        <dbReference type="SAM" id="Coils"/>
    </source>
</evidence>
<dbReference type="PANTHER" id="PTHR10039:SF10">
    <property type="entry name" value="NACHT DOMAIN-CONTAINING PROTEIN"/>
    <property type="match status" value="1"/>
</dbReference>
<protein>
    <submittedName>
        <fullName evidence="5">Vegetative incompatibility protein HET-E-1</fullName>
    </submittedName>
</protein>
<keyword evidence="6" id="KW-1185">Reference proteome</keyword>
<reference evidence="5 6" key="1">
    <citation type="journal article" date="2019" name="PLoS ONE">
        <title>Comparative genome analysis indicates high evolutionary potential of pathogenicity genes in Colletotrichum tanaceti.</title>
        <authorList>
            <person name="Lelwala R.V."/>
            <person name="Korhonen P.K."/>
            <person name="Young N.D."/>
            <person name="Scott J.B."/>
            <person name="Ades P.A."/>
            <person name="Gasser R.B."/>
            <person name="Taylor P.W.J."/>
        </authorList>
    </citation>
    <scope>NUCLEOTIDE SEQUENCE [LARGE SCALE GENOMIC DNA]</scope>
    <source>
        <strain evidence="5">BRIP57314</strain>
    </source>
</reference>
<evidence type="ECO:0000259" key="4">
    <source>
        <dbReference type="PROSITE" id="PS50837"/>
    </source>
</evidence>
<dbReference type="Gene3D" id="3.40.50.300">
    <property type="entry name" value="P-loop containing nucleotide triphosphate hydrolases"/>
    <property type="match status" value="1"/>
</dbReference>
<dbReference type="InterPro" id="IPR056884">
    <property type="entry name" value="NPHP3-like_N"/>
</dbReference>
<dbReference type="InterPro" id="IPR007111">
    <property type="entry name" value="NACHT_NTPase"/>
</dbReference>
<proteinExistence type="predicted"/>
<dbReference type="Pfam" id="PF22939">
    <property type="entry name" value="WHD_GPIID"/>
    <property type="match status" value="1"/>
</dbReference>
<name>A0A4U6XHY8_9PEZI</name>
<dbReference type="Pfam" id="PF24809">
    <property type="entry name" value="DUF7708"/>
    <property type="match status" value="1"/>
</dbReference>
<evidence type="ECO:0000313" key="6">
    <source>
        <dbReference type="Proteomes" id="UP000310108"/>
    </source>
</evidence>
<dbReference type="InterPro" id="IPR027417">
    <property type="entry name" value="P-loop_NTPase"/>
</dbReference>
<dbReference type="EMBL" id="PJEX01000110">
    <property type="protein sequence ID" value="TKW55143.1"/>
    <property type="molecule type" value="Genomic_DNA"/>
</dbReference>
<gene>
    <name evidence="5" type="primary">HET-E1</name>
    <name evidence="5" type="ORF">CTA1_11657</name>
</gene>
<evidence type="ECO:0000256" key="3">
    <source>
        <dbReference type="SAM" id="MobiDB-lite"/>
    </source>
</evidence>
<evidence type="ECO:0000313" key="5">
    <source>
        <dbReference type="EMBL" id="TKW55143.1"/>
    </source>
</evidence>
<keyword evidence="1" id="KW-0677">Repeat</keyword>
<feature type="region of interest" description="Disordered" evidence="3">
    <location>
        <begin position="749"/>
        <end position="768"/>
    </location>
</feature>
<feature type="coiled-coil region" evidence="2">
    <location>
        <begin position="219"/>
        <end position="252"/>
    </location>
</feature>
<dbReference type="AlphaFoldDB" id="A0A4U6XHY8"/>
<sequence length="1088" mass="123066">MMSSSRPSLALPSPDKTSANKSSSLSRRNGDQDGLNQALAVFQATLTDDERAKLQSLKGTSCDADSVITFTADLDRVNFARKGRSIATRLFSLLQIVQQFNQTVDTYVSSHPEIAALVWGSVKLAFTVLANFTSYFQQFSELLRGFDRLCPVFAEYRLLFPNSARLRDATYGFHTSVICCCSQIMIATRKPWQQQLLGAVVQSFHGELKPYVDDVRLKAEHVQAEISLAKARADQAEHLSQAEERRQAAETRKGLAKWFSQSEKQVRRLRQASETADKERKWEALLAKLSSYDHASAFKIAREKRHQGTAEWVFDENQFQEWYTCEKSSMIHMMGKIGSGKTILTANVVDYLIKHRRPRQVVSFFFVCFDLSASMKCEQILRSLIRQALDQLSTIDTDDTLLPPLEAANESFFERSSLLDLWSKKASSVDELFIVFDGFDECSATERKAFLNALVTMNQACNGSTRVKTLISSRESIRQEVVLCDSACFTLTLGSDTISHDLSRYVSEIISEKLLAGELKLEDPFLAKDIIREISLGGEGMFLWVSLTIEDICSRHTDSKIREALDHIPRKLPETFDRALQRIIANGNDEIAQNIFKWTAVVRQPLKLEQLREALSVEPRQEYSRPDRFVNGIHRLSVWCENLVQIEYSDDTVRFSHHSIRKYLLEPASGPIQSFHFDYDGADSNIGSLCLTYLNFNDFKSALMDPKKAFKNLPVVNPADLAGTAVKSAVPGSSGARIARLVRRSFGKSTPYSGPIPPTSSQATSPGNTATVVQTEYPFFEYAKSHWYMHRLSSTTSTRRCKMLLWTMVESEHAPWWDPEWRPPGIRAFNRREWLDYLADDSRLPKVGKIPPDFSASDVALHKAVAGEQDAVLAAYYALKHAIWYHESTAMDFLLEFIESMATHVEAADLDFVFRLLITKSYLHSQRLLDHVNIILGHEESRGGEALSQTLFEAVRRQKWDLAIMLVSFRARLDFVVNKGSALDVLSTFFNSALKCATSSTEGEGCASQALVRVAGSILLYCSKHIDVAKRLVRSLKDECFTYHILESLSLYQSLELSVVQWKQEVETKPTVATRSWFARRAQGRYRL</sequence>
<dbReference type="SUPFAM" id="SSF52540">
    <property type="entry name" value="P-loop containing nucleoside triphosphate hydrolases"/>
    <property type="match status" value="1"/>
</dbReference>
<accession>A0A4U6XHY8</accession>
<dbReference type="PROSITE" id="PS50837">
    <property type="entry name" value="NACHT"/>
    <property type="match status" value="1"/>
</dbReference>
<dbReference type="InterPro" id="IPR056125">
    <property type="entry name" value="DUF7708"/>
</dbReference>
<dbReference type="Pfam" id="PF24883">
    <property type="entry name" value="NPHP3_N"/>
    <property type="match status" value="1"/>
</dbReference>
<feature type="region of interest" description="Disordered" evidence="3">
    <location>
        <begin position="1"/>
        <end position="32"/>
    </location>
</feature>
<feature type="domain" description="NACHT" evidence="4">
    <location>
        <begin position="329"/>
        <end position="476"/>
    </location>
</feature>
<feature type="compositionally biased region" description="Low complexity" evidence="3">
    <location>
        <begin position="1"/>
        <end position="14"/>
    </location>
</feature>